<dbReference type="AlphaFoldDB" id="A0A8X6GDR6"/>
<dbReference type="EMBL" id="BMAO01000173">
    <property type="protein sequence ID" value="GFQ64944.1"/>
    <property type="molecule type" value="Genomic_DNA"/>
</dbReference>
<accession>A0A8X6GDR6</accession>
<evidence type="ECO:0000313" key="2">
    <source>
        <dbReference type="Proteomes" id="UP000887116"/>
    </source>
</evidence>
<evidence type="ECO:0000313" key="1">
    <source>
        <dbReference type="EMBL" id="GFQ64944.1"/>
    </source>
</evidence>
<sequence length="73" mass="8373">MPCRFAEAASCLCRTGVKFASWAMELLLWLGMFWKKDDFSVDRTDVKVCMKVSRGDIAWDVQDQSEGCFLNDL</sequence>
<organism evidence="1 2">
    <name type="scientific">Trichonephila clavata</name>
    <name type="common">Joro spider</name>
    <name type="synonym">Nephila clavata</name>
    <dbReference type="NCBI Taxonomy" id="2740835"/>
    <lineage>
        <taxon>Eukaryota</taxon>
        <taxon>Metazoa</taxon>
        <taxon>Ecdysozoa</taxon>
        <taxon>Arthropoda</taxon>
        <taxon>Chelicerata</taxon>
        <taxon>Arachnida</taxon>
        <taxon>Araneae</taxon>
        <taxon>Araneomorphae</taxon>
        <taxon>Entelegynae</taxon>
        <taxon>Araneoidea</taxon>
        <taxon>Nephilidae</taxon>
        <taxon>Trichonephila</taxon>
    </lineage>
</organism>
<keyword evidence="2" id="KW-1185">Reference proteome</keyword>
<dbReference type="Proteomes" id="UP000887116">
    <property type="component" value="Unassembled WGS sequence"/>
</dbReference>
<reference evidence="1" key="1">
    <citation type="submission" date="2020-07" db="EMBL/GenBank/DDBJ databases">
        <title>Multicomponent nature underlies the extraordinary mechanical properties of spider dragline silk.</title>
        <authorList>
            <person name="Kono N."/>
            <person name="Nakamura H."/>
            <person name="Mori M."/>
            <person name="Yoshida Y."/>
            <person name="Ohtoshi R."/>
            <person name="Malay A.D."/>
            <person name="Moran D.A.P."/>
            <person name="Tomita M."/>
            <person name="Numata K."/>
            <person name="Arakawa K."/>
        </authorList>
    </citation>
    <scope>NUCLEOTIDE SEQUENCE</scope>
</reference>
<comment type="caution">
    <text evidence="1">The sequence shown here is derived from an EMBL/GenBank/DDBJ whole genome shotgun (WGS) entry which is preliminary data.</text>
</comment>
<gene>
    <name evidence="1" type="ORF">TNCT_197151</name>
</gene>
<protein>
    <submittedName>
        <fullName evidence="1">Uncharacterized protein</fullName>
    </submittedName>
</protein>
<name>A0A8X6GDR6_TRICU</name>
<proteinExistence type="predicted"/>